<keyword evidence="4" id="KW-0966">Cell projection</keyword>
<evidence type="ECO:0000259" key="8">
    <source>
        <dbReference type="Pfam" id="PF13868"/>
    </source>
</evidence>
<dbReference type="PANTHER" id="PTHR31183">
    <property type="entry name" value="TRICHOPLEIN KERATIN FILAMENT-BINDING PROTEIN FAMILY MEMBER"/>
    <property type="match status" value="1"/>
</dbReference>
<dbReference type="AlphaFoldDB" id="A0A6P3WB21"/>
<dbReference type="Pfam" id="PF13868">
    <property type="entry name" value="TPH"/>
    <property type="match status" value="1"/>
</dbReference>
<keyword evidence="10" id="KW-0282">Flagellum</keyword>
<feature type="region of interest" description="Disordered" evidence="7">
    <location>
        <begin position="203"/>
        <end position="233"/>
    </location>
</feature>
<dbReference type="KEGG" id="char:105909381"/>
<feature type="domain" description="Trichohyalin-plectin-homology" evidence="8">
    <location>
        <begin position="159"/>
        <end position="491"/>
    </location>
</feature>
<dbReference type="GO" id="GO:0005930">
    <property type="term" value="C:axoneme"/>
    <property type="evidence" value="ECO:0007669"/>
    <property type="project" value="Ensembl"/>
</dbReference>
<evidence type="ECO:0000256" key="3">
    <source>
        <dbReference type="ARBA" id="ARBA00023069"/>
    </source>
</evidence>
<dbReference type="GO" id="GO:0005576">
    <property type="term" value="C:extracellular region"/>
    <property type="evidence" value="ECO:0007669"/>
    <property type="project" value="GOC"/>
</dbReference>
<evidence type="ECO:0000256" key="7">
    <source>
        <dbReference type="SAM" id="MobiDB-lite"/>
    </source>
</evidence>
<comment type="subcellular location">
    <subcellularLocation>
        <location evidence="1">Cell projection</location>
        <location evidence="1">Cilium</location>
    </subcellularLocation>
</comment>
<dbReference type="PANTHER" id="PTHR31183:SF1">
    <property type="entry name" value="CILIA- AND FLAGELLA-ASSOCIATED PROTEIN 53"/>
    <property type="match status" value="1"/>
</dbReference>
<evidence type="ECO:0000313" key="9">
    <source>
        <dbReference type="Proteomes" id="UP000515152"/>
    </source>
</evidence>
<dbReference type="InterPro" id="IPR043596">
    <property type="entry name" value="CFAP53/TCHP"/>
</dbReference>
<evidence type="ECO:0000313" key="10">
    <source>
        <dbReference type="RefSeq" id="XP_012693463.2"/>
    </source>
</evidence>
<dbReference type="GO" id="GO:0060287">
    <property type="term" value="P:epithelial cilium movement involved in determination of left/right asymmetry"/>
    <property type="evidence" value="ECO:0007669"/>
    <property type="project" value="Ensembl"/>
</dbReference>
<organism evidence="9 10">
    <name type="scientific">Clupea harengus</name>
    <name type="common">Atlantic herring</name>
    <dbReference type="NCBI Taxonomy" id="7950"/>
    <lineage>
        <taxon>Eukaryota</taxon>
        <taxon>Metazoa</taxon>
        <taxon>Chordata</taxon>
        <taxon>Craniata</taxon>
        <taxon>Vertebrata</taxon>
        <taxon>Euteleostomi</taxon>
        <taxon>Actinopterygii</taxon>
        <taxon>Neopterygii</taxon>
        <taxon>Teleostei</taxon>
        <taxon>Clupei</taxon>
        <taxon>Clupeiformes</taxon>
        <taxon>Clupeoidei</taxon>
        <taxon>Clupeidae</taxon>
        <taxon>Clupea</taxon>
    </lineage>
</organism>
<evidence type="ECO:0000256" key="2">
    <source>
        <dbReference type="ARBA" id="ARBA00023054"/>
    </source>
</evidence>
<proteinExistence type="inferred from homology"/>
<dbReference type="CTD" id="220136"/>
<evidence type="ECO:0000256" key="4">
    <source>
        <dbReference type="ARBA" id="ARBA00023273"/>
    </source>
</evidence>
<dbReference type="Proteomes" id="UP000515152">
    <property type="component" value="Chromosome 12"/>
</dbReference>
<comment type="similarity">
    <text evidence="5">Belongs to the CFAP53 family.</text>
</comment>
<reference evidence="10" key="1">
    <citation type="submission" date="2025-08" db="UniProtKB">
        <authorList>
            <consortium name="RefSeq"/>
        </authorList>
    </citation>
    <scope>IDENTIFICATION</scope>
</reference>
<dbReference type="GO" id="GO:0097546">
    <property type="term" value="C:ciliary base"/>
    <property type="evidence" value="ECO:0007669"/>
    <property type="project" value="Ensembl"/>
</dbReference>
<keyword evidence="9" id="KW-1185">Reference proteome</keyword>
<protein>
    <recommendedName>
        <fullName evidence="6">Cilia- and flagella-associated protein 53</fullName>
    </recommendedName>
</protein>
<dbReference type="OrthoDB" id="75950at2759"/>
<accession>A0A6P3WB21</accession>
<feature type="compositionally biased region" description="Basic and acidic residues" evidence="7">
    <location>
        <begin position="207"/>
        <end position="228"/>
    </location>
</feature>
<dbReference type="RefSeq" id="XP_012693463.2">
    <property type="nucleotide sequence ID" value="XM_012838009.3"/>
</dbReference>
<dbReference type="GO" id="GO:0060271">
    <property type="term" value="P:cilium assembly"/>
    <property type="evidence" value="ECO:0007669"/>
    <property type="project" value="Ensembl"/>
</dbReference>
<evidence type="ECO:0000256" key="5">
    <source>
        <dbReference type="ARBA" id="ARBA00033747"/>
    </source>
</evidence>
<sequence>MMISQKNRTICREFTGPTPNSVAVRARLSSSRPPNHLILERRKQEATRDKLLDFTRNQSTCDVRMRWETNSDRQIVLGTIERRVNEAMEKYQLGIEERRDRLHALLEVEERELLREMEEGKETVLERQAKMREKAKILRERRESDRQQVVAEKLDQLFRDRSEDLRVIETRRRQGEVCSERASQIRSREEARRQRADEEQLFAQMWEGDRRAKQERESQEARRQRESNAEQVSFLRTQMEAAEQQRAEDRQLKEEEAQILREQREMLRLEEERQRHQKVQSQEDRRRLLDLSLRLKMKRRAREQQEELALDMNILEQLLAEAKDEKQGEAQRKVDLGEEQSRYRRYLAEQMEEQRRQEAETEQLIEADLQQTWKRRAEKNRREKEARDRLMKDVMDTRRVQIQCKLDQNMQRQAELVQEREELDSTVQENKLLDEEEKRRLREGSLEYQADLLAQMLHQQKLHEVERGEAEREYQTGLAFQEEYSRKVQDMLSRPTSNTTHIHPFRRRDLKPPATVAEMDLSMV</sequence>
<name>A0A6P3WB21_CLUHA</name>
<dbReference type="GeneID" id="105909381"/>
<evidence type="ECO:0000256" key="1">
    <source>
        <dbReference type="ARBA" id="ARBA00004138"/>
    </source>
</evidence>
<evidence type="ECO:0000256" key="6">
    <source>
        <dbReference type="ARBA" id="ARBA00033773"/>
    </source>
</evidence>
<keyword evidence="3" id="KW-0969">Cilium</keyword>
<keyword evidence="2" id="KW-0175">Coiled coil</keyword>
<gene>
    <name evidence="10" type="primary">cfap53</name>
</gene>
<dbReference type="InterPro" id="IPR043597">
    <property type="entry name" value="TPH_dom"/>
</dbReference>